<keyword evidence="3" id="KW-1185">Reference proteome</keyword>
<protein>
    <recommendedName>
        <fullName evidence="4">Protein YnjB</fullName>
    </recommendedName>
</protein>
<dbReference type="InterPro" id="IPR027020">
    <property type="entry name" value="YnjB"/>
</dbReference>
<dbReference type="STRING" id="1216006.VA7868_03442"/>
<dbReference type="Gene3D" id="3.40.190.10">
    <property type="entry name" value="Periplasmic binding protein-like II"/>
    <property type="match status" value="2"/>
</dbReference>
<dbReference type="Proteomes" id="UP000184608">
    <property type="component" value="Unassembled WGS sequence"/>
</dbReference>
<dbReference type="NCBIfam" id="NF008633">
    <property type="entry name" value="PRK11622.1"/>
    <property type="match status" value="1"/>
</dbReference>
<accession>A0A1M6A1R1</accession>
<evidence type="ECO:0000313" key="3">
    <source>
        <dbReference type="Proteomes" id="UP000184608"/>
    </source>
</evidence>
<dbReference type="Pfam" id="PF13416">
    <property type="entry name" value="SBP_bac_8"/>
    <property type="match status" value="1"/>
</dbReference>
<name>A0A1M6A1R1_9VIBR</name>
<gene>
    <name evidence="2" type="ORF">VA7868_03442</name>
</gene>
<evidence type="ECO:0000313" key="2">
    <source>
        <dbReference type="EMBL" id="SHI30368.1"/>
    </source>
</evidence>
<dbReference type="EMBL" id="FQXZ01000039">
    <property type="protein sequence ID" value="SHI30368.1"/>
    <property type="molecule type" value="Genomic_DNA"/>
</dbReference>
<evidence type="ECO:0000256" key="1">
    <source>
        <dbReference type="SAM" id="SignalP"/>
    </source>
</evidence>
<dbReference type="SUPFAM" id="SSF53850">
    <property type="entry name" value="Periplasmic binding protein-like II"/>
    <property type="match status" value="1"/>
</dbReference>
<reference evidence="2 3" key="1">
    <citation type="submission" date="2016-11" db="EMBL/GenBank/DDBJ databases">
        <authorList>
            <person name="Jaros S."/>
            <person name="Januszkiewicz K."/>
            <person name="Wedrychowicz H."/>
        </authorList>
    </citation>
    <scope>NUCLEOTIDE SEQUENCE [LARGE SCALE GENOMIC DNA]</scope>
    <source>
        <strain evidence="2 3">CECT 7868</strain>
    </source>
</reference>
<sequence length="392" mass="44097">MMKKLLSGLLVLIISSAVVAHDHWHDDVMTKADGQTVHFYAWGGNAAINEYIQWAAQQAEKQYGVKIKHVKITDTSSVVSQIEAEVKAGVKRQGRVDLIWVNGENFSRMKREDLLFGPWVGYLPNWRYVDQTKPVQVDFTVPTSGLESPWGAAQMNLIADRTVTPNPPLSAQELLVFARQNPGQVTYPAPPDFHGSTLIKQLLLEISGQKWFQKPVDPQFFARLTQPLWDYLDQLHPYLWRQGKTFPANAADMHRMLANGTLKLSVSFNPNEVSNLIARETLPKTAFSYGFSRGMIGNVHFVAIPVNARSKEGAQVFANFLLSPQAQARKADTKIWGDGTVLDPERLPAADRQLFGELPAQNMMNSVPTLAEPHSSWMPALEEEWLKRYGHR</sequence>
<feature type="signal peptide" evidence="1">
    <location>
        <begin position="1"/>
        <end position="20"/>
    </location>
</feature>
<dbReference type="PANTHER" id="PTHR42779:SF1">
    <property type="entry name" value="PROTEIN YNJB"/>
    <property type="match status" value="1"/>
</dbReference>
<dbReference type="InterPro" id="IPR006059">
    <property type="entry name" value="SBP"/>
</dbReference>
<dbReference type="RefSeq" id="WP_245796945.1">
    <property type="nucleotide sequence ID" value="NZ_FQXZ01000039.1"/>
</dbReference>
<dbReference type="PIRSF" id="PIRSF029172">
    <property type="entry name" value="UCP029172_ABC_sbc_YnjB"/>
    <property type="match status" value="1"/>
</dbReference>
<evidence type="ECO:0008006" key="4">
    <source>
        <dbReference type="Google" id="ProtNLM"/>
    </source>
</evidence>
<feature type="chain" id="PRO_5013110447" description="Protein YnjB" evidence="1">
    <location>
        <begin position="21"/>
        <end position="392"/>
    </location>
</feature>
<keyword evidence="1" id="KW-0732">Signal</keyword>
<dbReference type="PANTHER" id="PTHR42779">
    <property type="entry name" value="PROTEIN YNJB"/>
    <property type="match status" value="1"/>
</dbReference>
<proteinExistence type="predicted"/>
<organism evidence="2 3">
    <name type="scientific">Vibrio aerogenes CECT 7868</name>
    <dbReference type="NCBI Taxonomy" id="1216006"/>
    <lineage>
        <taxon>Bacteria</taxon>
        <taxon>Pseudomonadati</taxon>
        <taxon>Pseudomonadota</taxon>
        <taxon>Gammaproteobacteria</taxon>
        <taxon>Vibrionales</taxon>
        <taxon>Vibrionaceae</taxon>
        <taxon>Vibrio</taxon>
    </lineage>
</organism>
<dbReference type="AlphaFoldDB" id="A0A1M6A1R1"/>